<dbReference type="Proteomes" id="UP000237105">
    <property type="component" value="Unassembled WGS sequence"/>
</dbReference>
<dbReference type="EMBL" id="JXTB01000119">
    <property type="protein sequence ID" value="PON61757.1"/>
    <property type="molecule type" value="Genomic_DNA"/>
</dbReference>
<sequence>GALSLPVAVYLRELLRSSPAFGTSGSSETPAEVFSEGCGSIYTGAGGVIAY</sequence>
<dbReference type="AlphaFoldDB" id="A0A2P5CL29"/>
<evidence type="ECO:0000313" key="1">
    <source>
        <dbReference type="EMBL" id="PON61757.1"/>
    </source>
</evidence>
<organism evidence="1 2">
    <name type="scientific">Parasponia andersonii</name>
    <name type="common">Sponia andersonii</name>
    <dbReference type="NCBI Taxonomy" id="3476"/>
    <lineage>
        <taxon>Eukaryota</taxon>
        <taxon>Viridiplantae</taxon>
        <taxon>Streptophyta</taxon>
        <taxon>Embryophyta</taxon>
        <taxon>Tracheophyta</taxon>
        <taxon>Spermatophyta</taxon>
        <taxon>Magnoliopsida</taxon>
        <taxon>eudicotyledons</taxon>
        <taxon>Gunneridae</taxon>
        <taxon>Pentapetalae</taxon>
        <taxon>rosids</taxon>
        <taxon>fabids</taxon>
        <taxon>Rosales</taxon>
        <taxon>Cannabaceae</taxon>
        <taxon>Parasponia</taxon>
    </lineage>
</organism>
<keyword evidence="2" id="KW-1185">Reference proteome</keyword>
<evidence type="ECO:0000313" key="2">
    <source>
        <dbReference type="Proteomes" id="UP000237105"/>
    </source>
</evidence>
<protein>
    <submittedName>
        <fullName evidence="1">Uncharacterized protein</fullName>
    </submittedName>
</protein>
<name>A0A2P5CL29_PARAD</name>
<accession>A0A2P5CL29</accession>
<proteinExistence type="predicted"/>
<gene>
    <name evidence="1" type="ORF">PanWU01x14_144160</name>
</gene>
<comment type="caution">
    <text evidence="1">The sequence shown here is derived from an EMBL/GenBank/DDBJ whole genome shotgun (WGS) entry which is preliminary data.</text>
</comment>
<reference evidence="2" key="1">
    <citation type="submission" date="2016-06" db="EMBL/GenBank/DDBJ databases">
        <title>Parallel loss of symbiosis genes in relatives of nitrogen-fixing non-legume Parasponia.</title>
        <authorList>
            <person name="Van Velzen R."/>
            <person name="Holmer R."/>
            <person name="Bu F."/>
            <person name="Rutten L."/>
            <person name="Van Zeijl A."/>
            <person name="Liu W."/>
            <person name="Santuari L."/>
            <person name="Cao Q."/>
            <person name="Sharma T."/>
            <person name="Shen D."/>
            <person name="Roswanjaya Y."/>
            <person name="Wardhani T."/>
            <person name="Kalhor M.S."/>
            <person name="Jansen J."/>
            <person name="Van den Hoogen J."/>
            <person name="Gungor B."/>
            <person name="Hartog M."/>
            <person name="Hontelez J."/>
            <person name="Verver J."/>
            <person name="Yang W.-C."/>
            <person name="Schijlen E."/>
            <person name="Repin R."/>
            <person name="Schilthuizen M."/>
            <person name="Schranz E."/>
            <person name="Heidstra R."/>
            <person name="Miyata K."/>
            <person name="Fedorova E."/>
            <person name="Kohlen W."/>
            <person name="Bisseling T."/>
            <person name="Smit S."/>
            <person name="Geurts R."/>
        </authorList>
    </citation>
    <scope>NUCLEOTIDE SEQUENCE [LARGE SCALE GENOMIC DNA]</scope>
    <source>
        <strain evidence="2">cv. WU1-14</strain>
    </source>
</reference>
<feature type="non-terminal residue" evidence="1">
    <location>
        <position position="1"/>
    </location>
</feature>